<comment type="caution">
    <text evidence="2">The sequence shown here is derived from an EMBL/GenBank/DDBJ whole genome shotgun (WGS) entry which is preliminary data.</text>
</comment>
<organism evidence="2 3">
    <name type="scientific">Ruegeria conchae</name>
    <dbReference type="NCBI Taxonomy" id="981384"/>
    <lineage>
        <taxon>Bacteria</taxon>
        <taxon>Pseudomonadati</taxon>
        <taxon>Pseudomonadota</taxon>
        <taxon>Alphaproteobacteria</taxon>
        <taxon>Rhodobacterales</taxon>
        <taxon>Roseobacteraceae</taxon>
        <taxon>Ruegeria</taxon>
    </lineage>
</organism>
<dbReference type="GO" id="GO:0032259">
    <property type="term" value="P:methylation"/>
    <property type="evidence" value="ECO:0007669"/>
    <property type="project" value="UniProtKB-KW"/>
</dbReference>
<dbReference type="AlphaFoldDB" id="A0A497Z579"/>
<protein>
    <submittedName>
        <fullName evidence="2">FkbM family methyltransferase</fullName>
    </submittedName>
</protein>
<dbReference type="InterPro" id="IPR052514">
    <property type="entry name" value="SAM-dependent_MTase"/>
</dbReference>
<dbReference type="Proteomes" id="UP000271700">
    <property type="component" value="Unassembled WGS sequence"/>
</dbReference>
<accession>A0A497Z579</accession>
<dbReference type="InterPro" id="IPR029063">
    <property type="entry name" value="SAM-dependent_MTases_sf"/>
</dbReference>
<dbReference type="PANTHER" id="PTHR34203">
    <property type="entry name" value="METHYLTRANSFERASE, FKBM FAMILY PROTEIN"/>
    <property type="match status" value="1"/>
</dbReference>
<name>A0A497Z579_9RHOB</name>
<feature type="domain" description="Methyltransferase FkbM" evidence="1">
    <location>
        <begin position="95"/>
        <end position="222"/>
    </location>
</feature>
<proteinExistence type="predicted"/>
<keyword evidence="2" id="KW-0489">Methyltransferase</keyword>
<dbReference type="OrthoDB" id="7542440at2"/>
<gene>
    <name evidence="2" type="ORF">CLV75_2998</name>
</gene>
<keyword evidence="2" id="KW-0808">Transferase</keyword>
<dbReference type="CDD" id="cd02440">
    <property type="entry name" value="AdoMet_MTases"/>
    <property type="match status" value="1"/>
</dbReference>
<dbReference type="InterPro" id="IPR006342">
    <property type="entry name" value="FkbM_mtfrase"/>
</dbReference>
<evidence type="ECO:0000313" key="3">
    <source>
        <dbReference type="Proteomes" id="UP000271700"/>
    </source>
</evidence>
<keyword evidence="3" id="KW-1185">Reference proteome</keyword>
<dbReference type="Pfam" id="PF05050">
    <property type="entry name" value="Methyltransf_21"/>
    <property type="match status" value="1"/>
</dbReference>
<dbReference type="NCBIfam" id="TIGR01444">
    <property type="entry name" value="fkbM_fam"/>
    <property type="match status" value="1"/>
</dbReference>
<dbReference type="PANTHER" id="PTHR34203:SF15">
    <property type="entry name" value="SLL1173 PROTEIN"/>
    <property type="match status" value="1"/>
</dbReference>
<dbReference type="STRING" id="981384.GCA_000192475_00638"/>
<dbReference type="RefSeq" id="WP_010443013.1">
    <property type="nucleotide sequence ID" value="NZ_AEYW01000022.1"/>
</dbReference>
<dbReference type="Gene3D" id="3.40.50.150">
    <property type="entry name" value="Vaccinia Virus protein VP39"/>
    <property type="match status" value="1"/>
</dbReference>
<dbReference type="GO" id="GO:0008168">
    <property type="term" value="F:methyltransferase activity"/>
    <property type="evidence" value="ECO:0007669"/>
    <property type="project" value="UniProtKB-KW"/>
</dbReference>
<reference evidence="2 3" key="1">
    <citation type="submission" date="2018-10" db="EMBL/GenBank/DDBJ databases">
        <title>Genomic Encyclopedia of Archaeal and Bacterial Type Strains, Phase II (KMG-II): from individual species to whole genera.</title>
        <authorList>
            <person name="Goeker M."/>
        </authorList>
    </citation>
    <scope>NUCLEOTIDE SEQUENCE [LARGE SCALE GENOMIC DNA]</scope>
    <source>
        <strain evidence="2 3">DSM 29317</strain>
    </source>
</reference>
<dbReference type="SUPFAM" id="SSF53335">
    <property type="entry name" value="S-adenosyl-L-methionine-dependent methyltransferases"/>
    <property type="match status" value="1"/>
</dbReference>
<dbReference type="EMBL" id="RCCT01000004">
    <property type="protein sequence ID" value="RLK03620.1"/>
    <property type="molecule type" value="Genomic_DNA"/>
</dbReference>
<evidence type="ECO:0000313" key="2">
    <source>
        <dbReference type="EMBL" id="RLK03620.1"/>
    </source>
</evidence>
<sequence length="274" mass="30781">MSDADSQVSVPKARLDYANACLREAYNLTGRGRVRNLIRKSLLPQMVTYRNLNIHLHPYDNFSEFVLWRKGRSPEELELNWLRETFEGKTLKVLDIGANFGLYSLFFASILSPDSQIFAFEPNPALADRLSMNCALNGFDNVDLNTFAISDESGDAALSIELRGDTATNLGEGRLTNDMACVDNSKYQLIQVQTRTLLELKHLYGADFIKLDVEGHEPRILTPFLAAADDDALPYYLQLETVNLGTGAKSLFAALAARGYENAFQTQRNIIFRR</sequence>
<evidence type="ECO:0000259" key="1">
    <source>
        <dbReference type="Pfam" id="PF05050"/>
    </source>
</evidence>